<dbReference type="GO" id="GO:0005198">
    <property type="term" value="F:structural molecule activity"/>
    <property type="evidence" value="ECO:0007669"/>
    <property type="project" value="InterPro"/>
</dbReference>
<evidence type="ECO:0000313" key="1">
    <source>
        <dbReference type="EMBL" id="KAG2192684.1"/>
    </source>
</evidence>
<dbReference type="Gene3D" id="1.20.120.70">
    <property type="entry name" value="Tobacco mosaic virus-like, coat protein"/>
    <property type="match status" value="1"/>
</dbReference>
<gene>
    <name evidence="1" type="ORF">INT46_006097</name>
</gene>
<evidence type="ECO:0000313" key="2">
    <source>
        <dbReference type="Proteomes" id="UP000650833"/>
    </source>
</evidence>
<accession>A0A8H7UVX0</accession>
<dbReference type="Pfam" id="PF00721">
    <property type="entry name" value="TMV_coat"/>
    <property type="match status" value="1"/>
</dbReference>
<organism evidence="1 2">
    <name type="scientific">Mucor plumbeus</name>
    <dbReference type="NCBI Taxonomy" id="97098"/>
    <lineage>
        <taxon>Eukaryota</taxon>
        <taxon>Fungi</taxon>
        <taxon>Fungi incertae sedis</taxon>
        <taxon>Mucoromycota</taxon>
        <taxon>Mucoromycotina</taxon>
        <taxon>Mucoromycetes</taxon>
        <taxon>Mucorales</taxon>
        <taxon>Mucorineae</taxon>
        <taxon>Mucoraceae</taxon>
        <taxon>Mucor</taxon>
    </lineage>
</organism>
<sequence>MPYYNFEENTKNCQIQVWHSVTTIRTALQKLDKLSFLDYRVNIRTVLNSISTNNVQYPPFHGIAGSSLRFQENLICYNMSNVTYLEIFSKLYCALDVDVHRCLKTDTTTTICNNSYDLALESYAANLLQLKKAFYAGVGAYNRESFEALLDLTWKY</sequence>
<dbReference type="AlphaFoldDB" id="A0A8H7UVX0"/>
<proteinExistence type="predicted"/>
<dbReference type="OrthoDB" id="2201987at2759"/>
<name>A0A8H7UVX0_9FUNG</name>
<protein>
    <submittedName>
        <fullName evidence="1">Uncharacterized protein</fullName>
    </submittedName>
</protein>
<dbReference type="Proteomes" id="UP000650833">
    <property type="component" value="Unassembled WGS sequence"/>
</dbReference>
<dbReference type="SUPFAM" id="SSF47195">
    <property type="entry name" value="TMV-like viral coat proteins"/>
    <property type="match status" value="1"/>
</dbReference>
<keyword evidence="2" id="KW-1185">Reference proteome</keyword>
<comment type="caution">
    <text evidence="1">The sequence shown here is derived from an EMBL/GenBank/DDBJ whole genome shotgun (WGS) entry which is preliminary data.</text>
</comment>
<dbReference type="InterPro" id="IPR036417">
    <property type="entry name" value="TMV-like_coat_sf"/>
</dbReference>
<dbReference type="InterPro" id="IPR001337">
    <property type="entry name" value="TMV-like_coat"/>
</dbReference>
<reference evidence="1" key="1">
    <citation type="submission" date="2020-12" db="EMBL/GenBank/DDBJ databases">
        <title>Metabolic potential, ecology and presence of endohyphal bacteria is reflected in genomic diversity of Mucoromycotina.</title>
        <authorList>
            <person name="Muszewska A."/>
            <person name="Okrasinska A."/>
            <person name="Steczkiewicz K."/>
            <person name="Drgas O."/>
            <person name="Orlowska M."/>
            <person name="Perlinska-Lenart U."/>
            <person name="Aleksandrzak-Piekarczyk T."/>
            <person name="Szatraj K."/>
            <person name="Zielenkiewicz U."/>
            <person name="Pilsyk S."/>
            <person name="Malc E."/>
            <person name="Mieczkowski P."/>
            <person name="Kruszewska J.S."/>
            <person name="Biernat P."/>
            <person name="Pawlowska J."/>
        </authorList>
    </citation>
    <scope>NUCLEOTIDE SEQUENCE</scope>
    <source>
        <strain evidence="1">CBS 226.32</strain>
    </source>
</reference>
<dbReference type="EMBL" id="JAEPRC010000704">
    <property type="protein sequence ID" value="KAG2192684.1"/>
    <property type="molecule type" value="Genomic_DNA"/>
</dbReference>